<feature type="binding site" evidence="15">
    <location>
        <position position="499"/>
    </location>
    <ligand>
        <name>ATP</name>
        <dbReference type="ChEBI" id="CHEBI:30616"/>
    </ligand>
</feature>
<dbReference type="FunCoup" id="A0A6P9EVE6">
    <property type="interactions" value="941"/>
</dbReference>
<dbReference type="SMR" id="A0A6P9EVE6"/>
<dbReference type="SUPFAM" id="SSF50985">
    <property type="entry name" value="RCC1/BLIP-II"/>
    <property type="match status" value="1"/>
</dbReference>
<keyword evidence="10 17" id="KW-1133">Transmembrane helix</keyword>
<feature type="region of interest" description="Disordered" evidence="16">
    <location>
        <begin position="347"/>
        <end position="366"/>
    </location>
</feature>
<evidence type="ECO:0000256" key="16">
    <source>
        <dbReference type="SAM" id="MobiDB-lite"/>
    </source>
</evidence>
<keyword evidence="7 15" id="KW-0547">Nucleotide-binding</keyword>
<feature type="transmembrane region" description="Helical" evidence="17">
    <location>
        <begin position="373"/>
        <end position="396"/>
    </location>
</feature>
<dbReference type="FunFam" id="1.10.510.10:FF:000569">
    <property type="entry name" value="Serine/threonine-protein kinase-like protein CCR4"/>
    <property type="match status" value="1"/>
</dbReference>
<dbReference type="GO" id="GO:0016020">
    <property type="term" value="C:membrane"/>
    <property type="evidence" value="ECO:0007669"/>
    <property type="project" value="UniProtKB-SubCell"/>
</dbReference>
<dbReference type="InterPro" id="IPR011009">
    <property type="entry name" value="Kinase-like_dom_sf"/>
</dbReference>
<dbReference type="SUPFAM" id="SSF56112">
    <property type="entry name" value="Protein kinase-like (PK-like)"/>
    <property type="match status" value="1"/>
</dbReference>
<dbReference type="Gene3D" id="1.10.510.10">
    <property type="entry name" value="Transferase(Phosphotransferase) domain 1"/>
    <property type="match status" value="1"/>
</dbReference>
<dbReference type="Pfam" id="PF00069">
    <property type="entry name" value="Pkinase"/>
    <property type="match status" value="1"/>
</dbReference>
<evidence type="ECO:0000256" key="18">
    <source>
        <dbReference type="SAM" id="SignalP"/>
    </source>
</evidence>
<evidence type="ECO:0000256" key="8">
    <source>
        <dbReference type="ARBA" id="ARBA00022777"/>
    </source>
</evidence>
<evidence type="ECO:0000256" key="12">
    <source>
        <dbReference type="ARBA" id="ARBA00023180"/>
    </source>
</evidence>
<protein>
    <recommendedName>
        <fullName evidence="2">non-specific serine/threonine protein kinase</fullName>
        <ecNumber evidence="2">2.7.11.1</ecNumber>
    </recommendedName>
</protein>
<dbReference type="GeneID" id="108987657"/>
<dbReference type="Gene3D" id="2.130.10.30">
    <property type="entry name" value="Regulator of chromosome condensation 1/beta-lactamase-inhibitor protein II"/>
    <property type="match status" value="1"/>
</dbReference>
<dbReference type="SMART" id="SM00220">
    <property type="entry name" value="S_TKc"/>
    <property type="match status" value="1"/>
</dbReference>
<evidence type="ECO:0000256" key="7">
    <source>
        <dbReference type="ARBA" id="ARBA00022741"/>
    </source>
</evidence>
<evidence type="ECO:0000256" key="4">
    <source>
        <dbReference type="ARBA" id="ARBA00022679"/>
    </source>
</evidence>
<evidence type="ECO:0000256" key="3">
    <source>
        <dbReference type="ARBA" id="ARBA00022527"/>
    </source>
</evidence>
<dbReference type="CDD" id="cd14066">
    <property type="entry name" value="STKc_IRAK"/>
    <property type="match status" value="1"/>
</dbReference>
<evidence type="ECO:0000256" key="6">
    <source>
        <dbReference type="ARBA" id="ARBA00022729"/>
    </source>
</evidence>
<feature type="signal peptide" evidence="18">
    <location>
        <begin position="1"/>
        <end position="29"/>
    </location>
</feature>
<sequence>MAFIFNNSNFILPLILSLSLVSCIPFVYSLSAVSISETSDRTLICAITKPPNQPLSLNCTSFPQGIRILVNKSFSGLVAGNGFFCALRPPSSSSISIMRCWRFSTDRTVSSKRIYRGPALKELDARNSHICGLVNETSRLECWQWRRFSPSINHNFSRIAVGENFVCGLSQIGNITCFGSNSSNQVVGKEPSGNYSVVSAGFRHACAIYSDNSSLYCWGVMVGEKPQGEFTSLALGENRSCALKLNGRIVCWGEQNFSLPENLQGKYFKAIEAKSSVFCGVASSDSLYCWGDNSNTLDSNHPVFDYVLPGPCRSRSECPCGPLAGSSIICGQQMICRPCPRRTSPPPPLTSSPCAPSPQPGEETGSTGWDDKMVAFLVVGCVGSSALLLVCCFFLFRYCKGKGCRVHDSGRLDETGTAAEAEDRPAAPPPGPAVPAPVLEKRLSHLISLGNGGGQLEEFSLQTLLEATNNFSEDHKIGTGSFGSVYHATLDDGREVAIKRAEISMSSTTSPYATKREDDKDNAFLNELESLSRLHHKNLVRLYGFCEDSNERVLVYEYVHNGTLNDHLHRLQSSPLVSWAARIKVALDAARGIEYLHVYAVPPIIHRDIKSSNILLDATWTAKVSDFGLSLMGPVDEESHLSLRAAGTVGYMDPEYYRLQKLTTKSDVYSFGVVLLEMLSGYKAIHRNENRVPRNVVDFVVPYIAQDEIHRVLDPKVPPPTPFEIEAVAYVGYLAADCVKLEGRDRPSMTEIVSILERALAACLAHPALSRSTTGSST</sequence>
<keyword evidence="3" id="KW-0723">Serine/threonine-protein kinase</keyword>
<evidence type="ECO:0000256" key="15">
    <source>
        <dbReference type="PROSITE-ProRule" id="PRU10141"/>
    </source>
</evidence>
<keyword evidence="12" id="KW-0325">Glycoprotein</keyword>
<evidence type="ECO:0000313" key="20">
    <source>
        <dbReference type="Proteomes" id="UP000235220"/>
    </source>
</evidence>
<dbReference type="GO" id="GO:0005524">
    <property type="term" value="F:ATP binding"/>
    <property type="evidence" value="ECO:0007669"/>
    <property type="project" value="UniProtKB-UniRule"/>
</dbReference>
<keyword evidence="8" id="KW-0418">Kinase</keyword>
<dbReference type="PROSITE" id="PS50011">
    <property type="entry name" value="PROTEIN_KINASE_DOM"/>
    <property type="match status" value="1"/>
</dbReference>
<dbReference type="KEGG" id="jre:108987657"/>
<dbReference type="PANTHER" id="PTHR46146:SF4">
    <property type="entry name" value="SERINE_THREONINE-PROTEIN KINASE-LIKE PROTEIN CCR4"/>
    <property type="match status" value="1"/>
</dbReference>
<keyword evidence="5 17" id="KW-0812">Transmembrane</keyword>
<dbReference type="InParanoid" id="A0A6P9EVE6"/>
<comment type="catalytic activity">
    <reaction evidence="14">
        <text>L-seryl-[protein] + ATP = O-phospho-L-seryl-[protein] + ADP + H(+)</text>
        <dbReference type="Rhea" id="RHEA:17989"/>
        <dbReference type="Rhea" id="RHEA-COMP:9863"/>
        <dbReference type="Rhea" id="RHEA-COMP:11604"/>
        <dbReference type="ChEBI" id="CHEBI:15378"/>
        <dbReference type="ChEBI" id="CHEBI:29999"/>
        <dbReference type="ChEBI" id="CHEBI:30616"/>
        <dbReference type="ChEBI" id="CHEBI:83421"/>
        <dbReference type="ChEBI" id="CHEBI:456216"/>
        <dbReference type="EC" id="2.7.11.1"/>
    </reaction>
</comment>
<evidence type="ECO:0000256" key="1">
    <source>
        <dbReference type="ARBA" id="ARBA00004167"/>
    </source>
</evidence>
<reference evidence="21" key="1">
    <citation type="submission" date="2025-08" db="UniProtKB">
        <authorList>
            <consortium name="RefSeq"/>
        </authorList>
    </citation>
    <scope>IDENTIFICATION</scope>
    <source>
        <tissue evidence="21">Leaves</tissue>
    </source>
</reference>
<feature type="compositionally biased region" description="Pro residues" evidence="16">
    <location>
        <begin position="347"/>
        <end position="359"/>
    </location>
</feature>
<accession>A0A6P9EVE6</accession>
<dbReference type="Pfam" id="PF13540">
    <property type="entry name" value="RCC1_2"/>
    <property type="match status" value="1"/>
</dbReference>
<organism evidence="20 21">
    <name type="scientific">Juglans regia</name>
    <name type="common">English walnut</name>
    <dbReference type="NCBI Taxonomy" id="51240"/>
    <lineage>
        <taxon>Eukaryota</taxon>
        <taxon>Viridiplantae</taxon>
        <taxon>Streptophyta</taxon>
        <taxon>Embryophyta</taxon>
        <taxon>Tracheophyta</taxon>
        <taxon>Spermatophyta</taxon>
        <taxon>Magnoliopsida</taxon>
        <taxon>eudicotyledons</taxon>
        <taxon>Gunneridae</taxon>
        <taxon>Pentapetalae</taxon>
        <taxon>rosids</taxon>
        <taxon>fabids</taxon>
        <taxon>Fagales</taxon>
        <taxon>Juglandaceae</taxon>
        <taxon>Juglans</taxon>
    </lineage>
</organism>
<dbReference type="Gene3D" id="3.30.200.20">
    <property type="entry name" value="Phosphorylase Kinase, domain 1"/>
    <property type="match status" value="1"/>
</dbReference>
<proteinExistence type="predicted"/>
<keyword evidence="4" id="KW-0808">Transferase</keyword>
<dbReference type="GO" id="GO:0004674">
    <property type="term" value="F:protein serine/threonine kinase activity"/>
    <property type="evidence" value="ECO:0007669"/>
    <property type="project" value="UniProtKB-KW"/>
</dbReference>
<dbReference type="InterPro" id="IPR009091">
    <property type="entry name" value="RCC1/BLIP-II"/>
</dbReference>
<dbReference type="Proteomes" id="UP000235220">
    <property type="component" value="Chromosome 11"/>
</dbReference>
<evidence type="ECO:0000256" key="5">
    <source>
        <dbReference type="ARBA" id="ARBA00022692"/>
    </source>
</evidence>
<evidence type="ECO:0000256" key="14">
    <source>
        <dbReference type="ARBA" id="ARBA00048679"/>
    </source>
</evidence>
<keyword evidence="9 15" id="KW-0067">ATP-binding</keyword>
<evidence type="ECO:0000256" key="11">
    <source>
        <dbReference type="ARBA" id="ARBA00023136"/>
    </source>
</evidence>
<keyword evidence="11 17" id="KW-0472">Membrane</keyword>
<dbReference type="PROSITE" id="PS00108">
    <property type="entry name" value="PROTEIN_KINASE_ST"/>
    <property type="match status" value="1"/>
</dbReference>
<keyword evidence="20" id="KW-1185">Reference proteome</keyword>
<feature type="chain" id="PRO_5027983922" description="non-specific serine/threonine protein kinase" evidence="18">
    <location>
        <begin position="30"/>
        <end position="778"/>
    </location>
</feature>
<dbReference type="EC" id="2.7.11.1" evidence="2"/>
<dbReference type="InterPro" id="IPR008271">
    <property type="entry name" value="Ser/Thr_kinase_AS"/>
</dbReference>
<evidence type="ECO:0000256" key="17">
    <source>
        <dbReference type="SAM" id="Phobius"/>
    </source>
</evidence>
<evidence type="ECO:0000313" key="21">
    <source>
        <dbReference type="RefSeq" id="XP_035551579.1"/>
    </source>
</evidence>
<dbReference type="PANTHER" id="PTHR46146">
    <property type="entry name" value="SERINE/THREONINE-PROTEIN KINASE-LIKE PROTEIN CCR4"/>
    <property type="match status" value="1"/>
</dbReference>
<evidence type="ECO:0000259" key="19">
    <source>
        <dbReference type="PROSITE" id="PS50011"/>
    </source>
</evidence>
<dbReference type="OrthoDB" id="61110at2759"/>
<dbReference type="InterPro" id="IPR017441">
    <property type="entry name" value="Protein_kinase_ATP_BS"/>
</dbReference>
<dbReference type="InterPro" id="IPR000719">
    <property type="entry name" value="Prot_kinase_dom"/>
</dbReference>
<evidence type="ECO:0000256" key="10">
    <source>
        <dbReference type="ARBA" id="ARBA00022989"/>
    </source>
</evidence>
<evidence type="ECO:0000256" key="9">
    <source>
        <dbReference type="ARBA" id="ARBA00022840"/>
    </source>
</evidence>
<evidence type="ECO:0000256" key="2">
    <source>
        <dbReference type="ARBA" id="ARBA00012513"/>
    </source>
</evidence>
<dbReference type="GO" id="GO:0042803">
    <property type="term" value="F:protein homodimerization activity"/>
    <property type="evidence" value="ECO:0007669"/>
    <property type="project" value="UniProtKB-ARBA"/>
</dbReference>
<comment type="catalytic activity">
    <reaction evidence="13">
        <text>L-threonyl-[protein] + ATP = O-phospho-L-threonyl-[protein] + ADP + H(+)</text>
        <dbReference type="Rhea" id="RHEA:46608"/>
        <dbReference type="Rhea" id="RHEA-COMP:11060"/>
        <dbReference type="Rhea" id="RHEA-COMP:11605"/>
        <dbReference type="ChEBI" id="CHEBI:15378"/>
        <dbReference type="ChEBI" id="CHEBI:30013"/>
        <dbReference type="ChEBI" id="CHEBI:30616"/>
        <dbReference type="ChEBI" id="CHEBI:61977"/>
        <dbReference type="ChEBI" id="CHEBI:456216"/>
        <dbReference type="EC" id="2.7.11.1"/>
    </reaction>
</comment>
<gene>
    <name evidence="21" type="primary">LOC108987657</name>
</gene>
<feature type="domain" description="Protein kinase" evidence="19">
    <location>
        <begin position="471"/>
        <end position="769"/>
    </location>
</feature>
<dbReference type="PROSITE" id="PS00107">
    <property type="entry name" value="PROTEIN_KINASE_ATP"/>
    <property type="match status" value="1"/>
</dbReference>
<evidence type="ECO:0000256" key="13">
    <source>
        <dbReference type="ARBA" id="ARBA00047899"/>
    </source>
</evidence>
<keyword evidence="6 18" id="KW-0732">Signal</keyword>
<name>A0A6P9EVE6_JUGRE</name>
<comment type="subcellular location">
    <subcellularLocation>
        <location evidence="1">Membrane</location>
        <topology evidence="1">Single-pass membrane protein</topology>
    </subcellularLocation>
</comment>
<dbReference type="AlphaFoldDB" id="A0A6P9EVE6"/>
<dbReference type="RefSeq" id="XP_035551579.1">
    <property type="nucleotide sequence ID" value="XM_035695686.1"/>
</dbReference>